<accession>A0A4T3F2L0</accession>
<comment type="caution">
    <text evidence="1">The sequence shown here is derived from an EMBL/GenBank/DDBJ whole genome shotgun (WGS) entry which is preliminary data.</text>
</comment>
<protein>
    <recommendedName>
        <fullName evidence="3">RiboL-PSP-HEPN domain-containing protein</fullName>
    </recommendedName>
</protein>
<proteinExistence type="predicted"/>
<dbReference type="RefSeq" id="WP_136694413.1">
    <property type="nucleotide sequence ID" value="NZ_SSHH01000004.1"/>
</dbReference>
<name>A0A4T3F2L0_9SPHN</name>
<organism evidence="1 2">
    <name type="scientific">Alteraurantiacibacter aquimixticola</name>
    <dbReference type="NCBI Taxonomy" id="2489173"/>
    <lineage>
        <taxon>Bacteria</taxon>
        <taxon>Pseudomonadati</taxon>
        <taxon>Pseudomonadota</taxon>
        <taxon>Alphaproteobacteria</taxon>
        <taxon>Sphingomonadales</taxon>
        <taxon>Erythrobacteraceae</taxon>
        <taxon>Alteraurantiacibacter</taxon>
    </lineage>
</organism>
<evidence type="ECO:0000313" key="2">
    <source>
        <dbReference type="Proteomes" id="UP000309389"/>
    </source>
</evidence>
<evidence type="ECO:0000313" key="1">
    <source>
        <dbReference type="EMBL" id="TIX48840.1"/>
    </source>
</evidence>
<dbReference type="EMBL" id="SSHH01000004">
    <property type="protein sequence ID" value="TIX48840.1"/>
    <property type="molecule type" value="Genomic_DNA"/>
</dbReference>
<sequence length="212" mass="24022">MTELTDLSLTRILVEDATAAITRNRQSDTQVTRRDLVRTSFACVEGLVQMMKQSVNHAADVMELFEEGEKQALSEQAFSVTSRGKVSLQQKFVPLPSAFRLCVRIVGRLSSDFSVVFDDGNWQNFLRFVELRNALTHPKSMDDVAIDNMDKDLCIASFFWIMEAVLEAIETVNSKLKIHQADMRQILEDLKASDAKVLAEYEEARLRLLSDS</sequence>
<dbReference type="Proteomes" id="UP000309389">
    <property type="component" value="Unassembled WGS sequence"/>
</dbReference>
<gene>
    <name evidence="1" type="ORF">E5222_13930</name>
</gene>
<dbReference type="OrthoDB" id="7470548at2"/>
<dbReference type="AlphaFoldDB" id="A0A4T3F2L0"/>
<keyword evidence="2" id="KW-1185">Reference proteome</keyword>
<reference evidence="1 2" key="1">
    <citation type="submission" date="2019-04" db="EMBL/GenBank/DDBJ databases">
        <title>Altererythrobacter aquimixticola sp. nov., isolated from sediment of junction between the ocean and a freshwater spring.</title>
        <authorList>
            <person name="Yoon J.-H."/>
        </authorList>
    </citation>
    <scope>NUCLEOTIDE SEQUENCE [LARGE SCALE GENOMIC DNA]</scope>
    <source>
        <strain evidence="1 2">SSKS-13</strain>
    </source>
</reference>
<evidence type="ECO:0008006" key="3">
    <source>
        <dbReference type="Google" id="ProtNLM"/>
    </source>
</evidence>